<protein>
    <submittedName>
        <fullName evidence="1">Uncharacterized protein</fullName>
    </submittedName>
</protein>
<dbReference type="Proteomes" id="UP000199529">
    <property type="component" value="Unassembled WGS sequence"/>
</dbReference>
<name>A0A1H3Q1F1_9PSEU</name>
<evidence type="ECO:0000313" key="1">
    <source>
        <dbReference type="EMBL" id="SDZ07344.1"/>
    </source>
</evidence>
<reference evidence="2" key="1">
    <citation type="submission" date="2016-10" db="EMBL/GenBank/DDBJ databases">
        <authorList>
            <person name="Varghese N."/>
            <person name="Submissions S."/>
        </authorList>
    </citation>
    <scope>NUCLEOTIDE SEQUENCE [LARGE SCALE GENOMIC DNA]</scope>
    <source>
        <strain evidence="2">CGMCC 4.3530</strain>
    </source>
</reference>
<dbReference type="EMBL" id="FNOK01000045">
    <property type="protein sequence ID" value="SDZ07344.1"/>
    <property type="molecule type" value="Genomic_DNA"/>
</dbReference>
<gene>
    <name evidence="1" type="ORF">SAMN05216215_104528</name>
</gene>
<proteinExistence type="predicted"/>
<dbReference type="AlphaFoldDB" id="A0A1H3Q1F1"/>
<evidence type="ECO:0000313" key="2">
    <source>
        <dbReference type="Proteomes" id="UP000199529"/>
    </source>
</evidence>
<organism evidence="1 2">
    <name type="scientific">Saccharopolyspora shandongensis</name>
    <dbReference type="NCBI Taxonomy" id="418495"/>
    <lineage>
        <taxon>Bacteria</taxon>
        <taxon>Bacillati</taxon>
        <taxon>Actinomycetota</taxon>
        <taxon>Actinomycetes</taxon>
        <taxon>Pseudonocardiales</taxon>
        <taxon>Pseudonocardiaceae</taxon>
        <taxon>Saccharopolyspora</taxon>
    </lineage>
</organism>
<keyword evidence="2" id="KW-1185">Reference proteome</keyword>
<accession>A0A1H3Q1F1</accession>
<dbReference type="RefSeq" id="WP_281247475.1">
    <property type="nucleotide sequence ID" value="NZ_FNOK01000045.1"/>
</dbReference>
<sequence length="43" mass="5032">MQLRLAYLGMTNAFAMLRLLPMNDCDKDIEILALRHQITVLER</sequence>